<sequence>MISGRGWWGSNPLQKGPCRSQGGLVSHCATNDPNIPIASAPQGDLRLQALRQARAPVERLEPTIDDPHRSQDGFAIYCVIVAPIGVETPKRKMSMATITSCFSQSGRN</sequence>
<organism evidence="1 2">
    <name type="scientific">Plakobranchus ocellatus</name>
    <dbReference type="NCBI Taxonomy" id="259542"/>
    <lineage>
        <taxon>Eukaryota</taxon>
        <taxon>Metazoa</taxon>
        <taxon>Spiralia</taxon>
        <taxon>Lophotrochozoa</taxon>
        <taxon>Mollusca</taxon>
        <taxon>Gastropoda</taxon>
        <taxon>Heterobranchia</taxon>
        <taxon>Euthyneura</taxon>
        <taxon>Panpulmonata</taxon>
        <taxon>Sacoglossa</taxon>
        <taxon>Placobranchoidea</taxon>
        <taxon>Plakobranchidae</taxon>
        <taxon>Plakobranchus</taxon>
    </lineage>
</organism>
<dbReference type="Proteomes" id="UP000735302">
    <property type="component" value="Unassembled WGS sequence"/>
</dbReference>
<evidence type="ECO:0000313" key="2">
    <source>
        <dbReference type="Proteomes" id="UP000735302"/>
    </source>
</evidence>
<accession>A0AAV3Y1K0</accession>
<gene>
    <name evidence="1" type="ORF">PoB_000235400</name>
</gene>
<dbReference type="AlphaFoldDB" id="A0AAV3Y1K0"/>
<dbReference type="EMBL" id="BLXT01000300">
    <property type="protein sequence ID" value="GFN75848.1"/>
    <property type="molecule type" value="Genomic_DNA"/>
</dbReference>
<proteinExistence type="predicted"/>
<keyword evidence="2" id="KW-1185">Reference proteome</keyword>
<comment type="caution">
    <text evidence="1">The sequence shown here is derived from an EMBL/GenBank/DDBJ whole genome shotgun (WGS) entry which is preliminary data.</text>
</comment>
<evidence type="ECO:0000313" key="1">
    <source>
        <dbReference type="EMBL" id="GFN75848.1"/>
    </source>
</evidence>
<name>A0AAV3Y1K0_9GAST</name>
<protein>
    <submittedName>
        <fullName evidence="1">Uncharacterized protein</fullName>
    </submittedName>
</protein>
<reference evidence="1 2" key="1">
    <citation type="journal article" date="2021" name="Elife">
        <title>Chloroplast acquisition without the gene transfer in kleptoplastic sea slugs, Plakobranchus ocellatus.</title>
        <authorList>
            <person name="Maeda T."/>
            <person name="Takahashi S."/>
            <person name="Yoshida T."/>
            <person name="Shimamura S."/>
            <person name="Takaki Y."/>
            <person name="Nagai Y."/>
            <person name="Toyoda A."/>
            <person name="Suzuki Y."/>
            <person name="Arimoto A."/>
            <person name="Ishii H."/>
            <person name="Satoh N."/>
            <person name="Nishiyama T."/>
            <person name="Hasebe M."/>
            <person name="Maruyama T."/>
            <person name="Minagawa J."/>
            <person name="Obokata J."/>
            <person name="Shigenobu S."/>
        </authorList>
    </citation>
    <scope>NUCLEOTIDE SEQUENCE [LARGE SCALE GENOMIC DNA]</scope>
</reference>